<dbReference type="PANTHER" id="PTHR43649">
    <property type="entry name" value="ARABINOSE-BINDING PROTEIN-RELATED"/>
    <property type="match status" value="1"/>
</dbReference>
<sequence>MNPSTQLRPYPTRRSLLWTAATAALSAPLLTACVTAGAKDEGEAAAGGEKTAGNPMGVRAGAPLEVVVFKGGYGDDYAIAAEREYTRRYPQAKVDHKGLQKVGEAMQPRFVAGNPPDVVDNTGAGRLDIATLVGAGQLTDLAGLLDAPALDQPGVKVRDTLLPGVVDDGTFGGTTVALNFTYTAWGLWFSRSFFAGRGWTFPKTWAEMLTLCAEIKKAGLAPWTYQGKYPEYLNDPLLSLAAKAGGLELIKAVDNLQPNAWRQEPLVQAAGAIAELAGRGYLMAGSEALSHTEAQAAWCRRKAALIPCGSWLESEQKGVTPAGFDMVMGAVPSLTGDDKLALQAASSESFVVPAKAKNPAGGQEYLRILFSKASATAFAKANSTLPAVAGATDGLELSSGLGSVRDAVAAAGAGTFSYRFRTWYAPLAKAVDDATGELANRRISPADWSTRIQKAADAVARDTAVTKYTR</sequence>
<dbReference type="RefSeq" id="WP_203784328.1">
    <property type="nucleotide sequence ID" value="NZ_BOMV01000056.1"/>
</dbReference>
<evidence type="ECO:0000256" key="2">
    <source>
        <dbReference type="ARBA" id="ARBA00008520"/>
    </source>
</evidence>
<keyword evidence="7" id="KW-1185">Reference proteome</keyword>
<dbReference type="InterPro" id="IPR050490">
    <property type="entry name" value="Bact_solute-bd_prot1"/>
</dbReference>
<gene>
    <name evidence="6" type="ORF">Ari01nite_48790</name>
</gene>
<dbReference type="PROSITE" id="PS51318">
    <property type="entry name" value="TAT"/>
    <property type="match status" value="1"/>
</dbReference>
<organism evidence="6 7">
    <name type="scientific">Paractinoplanes rishiriensis</name>
    <dbReference type="NCBI Taxonomy" id="1050105"/>
    <lineage>
        <taxon>Bacteria</taxon>
        <taxon>Bacillati</taxon>
        <taxon>Actinomycetota</taxon>
        <taxon>Actinomycetes</taxon>
        <taxon>Micromonosporales</taxon>
        <taxon>Micromonosporaceae</taxon>
        <taxon>Paractinoplanes</taxon>
    </lineage>
</organism>
<comment type="similarity">
    <text evidence="2">Belongs to the bacterial solute-binding protein 1 family.</text>
</comment>
<dbReference type="NCBIfam" id="TIGR03851">
    <property type="entry name" value="chitin_NgcE"/>
    <property type="match status" value="1"/>
</dbReference>
<evidence type="ECO:0000256" key="1">
    <source>
        <dbReference type="ARBA" id="ARBA00004196"/>
    </source>
</evidence>
<name>A0A919K237_9ACTN</name>
<comment type="caution">
    <text evidence="6">The sequence shown here is derived from an EMBL/GenBank/DDBJ whole genome shotgun (WGS) entry which is preliminary data.</text>
</comment>
<dbReference type="Gene3D" id="3.40.190.10">
    <property type="entry name" value="Periplasmic binding protein-like II"/>
    <property type="match status" value="2"/>
</dbReference>
<dbReference type="EMBL" id="BOMV01000056">
    <property type="protein sequence ID" value="GIE97414.1"/>
    <property type="molecule type" value="Genomic_DNA"/>
</dbReference>
<evidence type="ECO:0000256" key="3">
    <source>
        <dbReference type="ARBA" id="ARBA00022448"/>
    </source>
</evidence>
<keyword evidence="3" id="KW-0813">Transport</keyword>
<dbReference type="PANTHER" id="PTHR43649:SF31">
    <property type="entry name" value="SN-GLYCEROL-3-PHOSPHATE-BINDING PERIPLASMIC PROTEIN UGPB"/>
    <property type="match status" value="1"/>
</dbReference>
<proteinExistence type="inferred from homology"/>
<dbReference type="InterPro" id="IPR006059">
    <property type="entry name" value="SBP"/>
</dbReference>
<dbReference type="InterPro" id="IPR006311">
    <property type="entry name" value="TAT_signal"/>
</dbReference>
<reference evidence="6" key="1">
    <citation type="submission" date="2021-01" db="EMBL/GenBank/DDBJ databases">
        <title>Whole genome shotgun sequence of Actinoplanes rishiriensis NBRC 108556.</title>
        <authorList>
            <person name="Komaki H."/>
            <person name="Tamura T."/>
        </authorList>
    </citation>
    <scope>NUCLEOTIDE SEQUENCE</scope>
    <source>
        <strain evidence="6">NBRC 108556</strain>
    </source>
</reference>
<evidence type="ECO:0000313" key="6">
    <source>
        <dbReference type="EMBL" id="GIE97414.1"/>
    </source>
</evidence>
<keyword evidence="4 5" id="KW-0732">Signal</keyword>
<evidence type="ECO:0000256" key="5">
    <source>
        <dbReference type="SAM" id="SignalP"/>
    </source>
</evidence>
<dbReference type="Pfam" id="PF01547">
    <property type="entry name" value="SBP_bac_1"/>
    <property type="match status" value="1"/>
</dbReference>
<dbReference type="InterPro" id="IPR022386">
    <property type="entry name" value="Chitin_NgcE"/>
</dbReference>
<feature type="chain" id="PRO_5036765533" evidence="5">
    <location>
        <begin position="39"/>
        <end position="470"/>
    </location>
</feature>
<protein>
    <submittedName>
        <fullName evidence="6">Carbohydrate ABC transporter, N-acetylglucosamine/diacetylchitobiose-binding protein</fullName>
    </submittedName>
</protein>
<dbReference type="AlphaFoldDB" id="A0A919K237"/>
<evidence type="ECO:0000313" key="7">
    <source>
        <dbReference type="Proteomes" id="UP000636960"/>
    </source>
</evidence>
<comment type="subcellular location">
    <subcellularLocation>
        <location evidence="1">Cell envelope</location>
    </subcellularLocation>
</comment>
<dbReference type="GO" id="GO:0030313">
    <property type="term" value="C:cell envelope"/>
    <property type="evidence" value="ECO:0007669"/>
    <property type="project" value="UniProtKB-SubCell"/>
</dbReference>
<dbReference type="Proteomes" id="UP000636960">
    <property type="component" value="Unassembled WGS sequence"/>
</dbReference>
<dbReference type="SUPFAM" id="SSF53850">
    <property type="entry name" value="Periplasmic binding protein-like II"/>
    <property type="match status" value="1"/>
</dbReference>
<feature type="signal peptide" evidence="5">
    <location>
        <begin position="1"/>
        <end position="38"/>
    </location>
</feature>
<evidence type="ECO:0000256" key="4">
    <source>
        <dbReference type="ARBA" id="ARBA00022729"/>
    </source>
</evidence>
<accession>A0A919K237</accession>